<proteinExistence type="predicted"/>
<evidence type="ECO:0008006" key="5">
    <source>
        <dbReference type="Google" id="ProtNLM"/>
    </source>
</evidence>
<evidence type="ECO:0000313" key="3">
    <source>
        <dbReference type="EMBL" id="PKA65556.1"/>
    </source>
</evidence>
<evidence type="ECO:0000313" key="4">
    <source>
        <dbReference type="Proteomes" id="UP000236161"/>
    </source>
</evidence>
<accession>A0A2I0BCQ8</accession>
<evidence type="ECO:0000256" key="1">
    <source>
        <dbReference type="SAM" id="Coils"/>
    </source>
</evidence>
<feature type="transmembrane region" description="Helical" evidence="2">
    <location>
        <begin position="82"/>
        <end position="104"/>
    </location>
</feature>
<protein>
    <recommendedName>
        <fullName evidence="5">SLH domain-containing protein</fullName>
    </recommendedName>
</protein>
<keyword evidence="1" id="KW-0175">Coiled coil</keyword>
<keyword evidence="2" id="KW-0472">Membrane</keyword>
<dbReference type="PANTHER" id="PTHR33740">
    <property type="entry name" value="GPI-ANCHORED ADHESIN-LIKE PROTEIN"/>
    <property type="match status" value="1"/>
</dbReference>
<keyword evidence="2" id="KW-1133">Transmembrane helix</keyword>
<dbReference type="AlphaFoldDB" id="A0A2I0BCQ8"/>
<keyword evidence="2" id="KW-0812">Transmembrane</keyword>
<dbReference type="STRING" id="1088818.A0A2I0BCQ8"/>
<reference evidence="3 4" key="1">
    <citation type="journal article" date="2017" name="Nature">
        <title>The Apostasia genome and the evolution of orchids.</title>
        <authorList>
            <person name="Zhang G.Q."/>
            <person name="Liu K.W."/>
            <person name="Li Z."/>
            <person name="Lohaus R."/>
            <person name="Hsiao Y.Y."/>
            <person name="Niu S.C."/>
            <person name="Wang J.Y."/>
            <person name="Lin Y.C."/>
            <person name="Xu Q."/>
            <person name="Chen L.J."/>
            <person name="Yoshida K."/>
            <person name="Fujiwara S."/>
            <person name="Wang Z.W."/>
            <person name="Zhang Y.Q."/>
            <person name="Mitsuda N."/>
            <person name="Wang M."/>
            <person name="Liu G.H."/>
            <person name="Pecoraro L."/>
            <person name="Huang H.X."/>
            <person name="Xiao X.J."/>
            <person name="Lin M."/>
            <person name="Wu X.Y."/>
            <person name="Wu W.L."/>
            <person name="Chen Y.Y."/>
            <person name="Chang S.B."/>
            <person name="Sakamoto S."/>
            <person name="Ohme-Takagi M."/>
            <person name="Yagi M."/>
            <person name="Zeng S.J."/>
            <person name="Shen C.Y."/>
            <person name="Yeh C.M."/>
            <person name="Luo Y.B."/>
            <person name="Tsai W.C."/>
            <person name="Van de Peer Y."/>
            <person name="Liu Z.J."/>
        </authorList>
    </citation>
    <scope>NUCLEOTIDE SEQUENCE [LARGE SCALE GENOMIC DNA]</scope>
    <source>
        <strain evidence="4">cv. Shenzhen</strain>
        <tissue evidence="3">Stem</tissue>
    </source>
</reference>
<evidence type="ECO:0000256" key="2">
    <source>
        <dbReference type="SAM" id="Phobius"/>
    </source>
</evidence>
<feature type="coiled-coil region" evidence="1">
    <location>
        <begin position="456"/>
        <end position="515"/>
    </location>
</feature>
<organism evidence="3 4">
    <name type="scientific">Apostasia shenzhenica</name>
    <dbReference type="NCBI Taxonomy" id="1088818"/>
    <lineage>
        <taxon>Eukaryota</taxon>
        <taxon>Viridiplantae</taxon>
        <taxon>Streptophyta</taxon>
        <taxon>Embryophyta</taxon>
        <taxon>Tracheophyta</taxon>
        <taxon>Spermatophyta</taxon>
        <taxon>Magnoliopsida</taxon>
        <taxon>Liliopsida</taxon>
        <taxon>Asparagales</taxon>
        <taxon>Orchidaceae</taxon>
        <taxon>Apostasioideae</taxon>
        <taxon>Apostasia</taxon>
    </lineage>
</organism>
<sequence>MGSPLPLLPPSILPCRFTQRNVFLLLPRTHSGALRSARQRSCIHALDGRVESSWVHSEGSSDDDGYGGWSSRRLDTRDKNGLWRFFLAGAGASVAAILVAAVAYCSCSMKGASKESVRVAKQAKSNVLEDSFGSTDDMPHVSTNVLKQNKGVSGENKPVVVSVSADPTQLEALQVLKKLKIIECDASANELCTRREYARWLVKANCALERKANHWLVPIVSSAGSGIAAFDDVNIDDPDFWCIQALGETGIVPSRLSSSKSSNLSDIMNHDRKQEYYFFPDSFISRFDMVNWKAIIEYSMPFERKEQMSRTKVSFLDLSANTLDSSPQLLMDLLSGDRSVFRRTFGNTRRLQLSKPIIKAQAAVALASGRMAEAIRCEISRLEAEELSRLAEMEEIRSDFILQGVIQKHWEEKLSEEKNRTLQVDMDLKNALFNLELEKTANDDKLVDYMKDKTGLECQQQLLFNLKEEVDEMSQKLGSEKASFIVEKQNLENLLKDFQEEREAIFETKSVLESEKEAVKILRSWVEAEAWQIKAKVVVLEQALQRWKANDNALPQ</sequence>
<dbReference type="PANTHER" id="PTHR33740:SF1">
    <property type="entry name" value="SLH DOMAIN PROTEIN"/>
    <property type="match status" value="1"/>
</dbReference>
<name>A0A2I0BCQ8_9ASPA</name>
<keyword evidence="4" id="KW-1185">Reference proteome</keyword>
<gene>
    <name evidence="3" type="ORF">AXF42_Ash005890</name>
</gene>
<dbReference type="OrthoDB" id="1931230at2759"/>
<dbReference type="Proteomes" id="UP000236161">
    <property type="component" value="Unassembled WGS sequence"/>
</dbReference>
<dbReference type="EMBL" id="KZ451895">
    <property type="protein sequence ID" value="PKA65556.1"/>
    <property type="molecule type" value="Genomic_DNA"/>
</dbReference>